<evidence type="ECO:0000313" key="3">
    <source>
        <dbReference type="EMBL" id="TYH02143.1"/>
    </source>
</evidence>
<sequence length="162" mass="17430">MSESASQPQQATAAGIDVEGQPVRVPSPSPSPSAQSQLSSQLETLRVQNHLQWQNAVIEFCFSYALGVSLQYATPLQSSHELPFPMVLLSFRVLLTFILILGGFIINSYCTTTSKALQKIALILAAAAFTHTVSIPLSLELKCAIWAVFLSSPFSLLSSSST</sequence>
<feature type="transmembrane region" description="Helical" evidence="2">
    <location>
        <begin position="86"/>
        <end position="110"/>
    </location>
</feature>
<dbReference type="Proteomes" id="UP000323506">
    <property type="component" value="Chromosome A09"/>
</dbReference>
<name>A0A5D2FA21_GOSDA</name>
<feature type="compositionally biased region" description="Polar residues" evidence="1">
    <location>
        <begin position="1"/>
        <end position="12"/>
    </location>
</feature>
<evidence type="ECO:0000256" key="2">
    <source>
        <dbReference type="SAM" id="Phobius"/>
    </source>
</evidence>
<protein>
    <submittedName>
        <fullName evidence="3">Uncharacterized protein</fullName>
    </submittedName>
</protein>
<proteinExistence type="predicted"/>
<organism evidence="3 4">
    <name type="scientific">Gossypium darwinii</name>
    <name type="common">Darwin's cotton</name>
    <name type="synonym">Gossypium barbadense var. darwinii</name>
    <dbReference type="NCBI Taxonomy" id="34276"/>
    <lineage>
        <taxon>Eukaryota</taxon>
        <taxon>Viridiplantae</taxon>
        <taxon>Streptophyta</taxon>
        <taxon>Embryophyta</taxon>
        <taxon>Tracheophyta</taxon>
        <taxon>Spermatophyta</taxon>
        <taxon>Magnoliopsida</taxon>
        <taxon>eudicotyledons</taxon>
        <taxon>Gunneridae</taxon>
        <taxon>Pentapetalae</taxon>
        <taxon>rosids</taxon>
        <taxon>malvids</taxon>
        <taxon>Malvales</taxon>
        <taxon>Malvaceae</taxon>
        <taxon>Malvoideae</taxon>
        <taxon>Gossypium</taxon>
    </lineage>
</organism>
<keyword evidence="2" id="KW-0472">Membrane</keyword>
<feature type="region of interest" description="Disordered" evidence="1">
    <location>
        <begin position="1"/>
        <end position="36"/>
    </location>
</feature>
<keyword evidence="2" id="KW-0812">Transmembrane</keyword>
<keyword evidence="2" id="KW-1133">Transmembrane helix</keyword>
<feature type="transmembrane region" description="Helical" evidence="2">
    <location>
        <begin position="56"/>
        <end position="74"/>
    </location>
</feature>
<dbReference type="EMBL" id="CM017696">
    <property type="protein sequence ID" value="TYH02143.1"/>
    <property type="molecule type" value="Genomic_DNA"/>
</dbReference>
<keyword evidence="4" id="KW-1185">Reference proteome</keyword>
<gene>
    <name evidence="3" type="ORF">ES288_A09G115100v1</name>
</gene>
<dbReference type="PANTHER" id="PTHR34741">
    <property type="entry name" value="IMAP FAMILY MEMBER 1, PUTATIVE-RELATED"/>
    <property type="match status" value="1"/>
</dbReference>
<accession>A0A5D2FA21</accession>
<reference evidence="3 4" key="1">
    <citation type="submission" date="2019-06" db="EMBL/GenBank/DDBJ databases">
        <title>WGS assembly of Gossypium darwinii.</title>
        <authorList>
            <person name="Chen Z.J."/>
            <person name="Sreedasyam A."/>
            <person name="Ando A."/>
            <person name="Song Q."/>
            <person name="De L."/>
            <person name="Hulse-Kemp A."/>
            <person name="Ding M."/>
            <person name="Ye W."/>
            <person name="Kirkbride R."/>
            <person name="Jenkins J."/>
            <person name="Plott C."/>
            <person name="Lovell J."/>
            <person name="Lin Y.-M."/>
            <person name="Vaughn R."/>
            <person name="Liu B."/>
            <person name="Li W."/>
            <person name="Simpson S."/>
            <person name="Scheffler B."/>
            <person name="Saski C."/>
            <person name="Grover C."/>
            <person name="Hu G."/>
            <person name="Conover J."/>
            <person name="Carlson J."/>
            <person name="Shu S."/>
            <person name="Boston L."/>
            <person name="Williams M."/>
            <person name="Peterson D."/>
            <person name="Mcgee K."/>
            <person name="Jones D."/>
            <person name="Wendel J."/>
            <person name="Stelly D."/>
            <person name="Grimwood J."/>
            <person name="Schmutz J."/>
        </authorList>
    </citation>
    <scope>NUCLEOTIDE SEQUENCE [LARGE SCALE GENOMIC DNA]</scope>
    <source>
        <strain evidence="3">1808015.09</strain>
    </source>
</reference>
<evidence type="ECO:0000256" key="1">
    <source>
        <dbReference type="SAM" id="MobiDB-lite"/>
    </source>
</evidence>
<evidence type="ECO:0000313" key="4">
    <source>
        <dbReference type="Proteomes" id="UP000323506"/>
    </source>
</evidence>
<dbReference type="AlphaFoldDB" id="A0A5D2FA21"/>
<dbReference type="PANTHER" id="PTHR34741:SF1">
    <property type="entry name" value="PGG DOMAIN-CONTAINING PROTEIN"/>
    <property type="match status" value="1"/>
</dbReference>